<dbReference type="InterPro" id="IPR036411">
    <property type="entry name" value="TorD-like_sf"/>
</dbReference>
<dbReference type="AlphaFoldDB" id="A0A9X2BS04"/>
<evidence type="ECO:0000256" key="1">
    <source>
        <dbReference type="ARBA" id="ARBA00023063"/>
    </source>
</evidence>
<name>A0A9X2BS04_9BACL</name>
<dbReference type="NCBIfam" id="TIGR00684">
    <property type="entry name" value="narJ"/>
    <property type="match status" value="1"/>
</dbReference>
<dbReference type="EMBL" id="JALPRK010000023">
    <property type="protein sequence ID" value="MCK8489377.1"/>
    <property type="molecule type" value="Genomic_DNA"/>
</dbReference>
<keyword evidence="1" id="KW-0534">Nitrate assimilation</keyword>
<dbReference type="GO" id="GO:0051082">
    <property type="term" value="F:unfolded protein binding"/>
    <property type="evidence" value="ECO:0007669"/>
    <property type="project" value="InterPro"/>
</dbReference>
<evidence type="ECO:0000313" key="3">
    <source>
        <dbReference type="Proteomes" id="UP001139534"/>
    </source>
</evidence>
<proteinExistence type="predicted"/>
<keyword evidence="3" id="KW-1185">Reference proteome</keyword>
<dbReference type="Pfam" id="PF02613">
    <property type="entry name" value="Nitrate_red_del"/>
    <property type="match status" value="1"/>
</dbReference>
<dbReference type="InterPro" id="IPR003765">
    <property type="entry name" value="NO3_reductase_chaperone_NarJ"/>
</dbReference>
<protein>
    <submittedName>
        <fullName evidence="2">Nitrate reductase molybdenum cofactor assembly chaperone</fullName>
    </submittedName>
</protein>
<reference evidence="2" key="1">
    <citation type="submission" date="2022-04" db="EMBL/GenBank/DDBJ databases">
        <authorList>
            <person name="Seo M.-J."/>
        </authorList>
    </citation>
    <scope>NUCLEOTIDE SEQUENCE</scope>
    <source>
        <strain evidence="2">MBLB2552</strain>
    </source>
</reference>
<dbReference type="GO" id="GO:0051131">
    <property type="term" value="P:chaperone-mediated protein complex assembly"/>
    <property type="evidence" value="ECO:0007669"/>
    <property type="project" value="InterPro"/>
</dbReference>
<gene>
    <name evidence="2" type="primary">narJ</name>
    <name evidence="2" type="ORF">M0651_19570</name>
</gene>
<comment type="caution">
    <text evidence="2">The sequence shown here is derived from an EMBL/GenBank/DDBJ whole genome shotgun (WGS) entry which is preliminary data.</text>
</comment>
<dbReference type="PANTHER" id="PTHR43680">
    <property type="entry name" value="NITRATE REDUCTASE MOLYBDENUM COFACTOR ASSEMBLY CHAPERONE"/>
    <property type="match status" value="1"/>
</dbReference>
<dbReference type="GO" id="GO:0042128">
    <property type="term" value="P:nitrate assimilation"/>
    <property type="evidence" value="ECO:0007669"/>
    <property type="project" value="UniProtKB-KW"/>
</dbReference>
<dbReference type="Proteomes" id="UP001139534">
    <property type="component" value="Unassembled WGS sequence"/>
</dbReference>
<evidence type="ECO:0000313" key="2">
    <source>
        <dbReference type="EMBL" id="MCK8489377.1"/>
    </source>
</evidence>
<accession>A0A9X2BS04</accession>
<dbReference type="GO" id="GO:0016530">
    <property type="term" value="F:metallochaperone activity"/>
    <property type="evidence" value="ECO:0007669"/>
    <property type="project" value="TreeGrafter"/>
</dbReference>
<dbReference type="Gene3D" id="1.10.3480.10">
    <property type="entry name" value="TorD-like"/>
    <property type="match status" value="1"/>
</dbReference>
<sequence length="191" mass="22318">MIDLAKLDEHRELFGFFAGQLVYPDKETFAWIRESGEEVLPSTVIEPVTNYREQMLALSMEEIEELYVDTFDFEKSSTLYMTFFKYEDSKDRGQLLTSLKAVYEMFGMEMIDRELPDFLPLMLEFLSAAEWLGHPHSETGMFTVLTILEDGTFQLMKSLEKKGNPYYELIKALRETFKLCLSQEVKVHESV</sequence>
<dbReference type="InterPro" id="IPR020945">
    <property type="entry name" value="DMSO/NO3_reduct_chaperone"/>
</dbReference>
<dbReference type="SUPFAM" id="SSF89155">
    <property type="entry name" value="TorD-like"/>
    <property type="match status" value="1"/>
</dbReference>
<organism evidence="2 3">
    <name type="scientific">Paenibacillus mellifer</name>
    <dbReference type="NCBI Taxonomy" id="2937794"/>
    <lineage>
        <taxon>Bacteria</taxon>
        <taxon>Bacillati</taxon>
        <taxon>Bacillota</taxon>
        <taxon>Bacilli</taxon>
        <taxon>Bacillales</taxon>
        <taxon>Paenibacillaceae</taxon>
        <taxon>Paenibacillus</taxon>
    </lineage>
</organism>
<dbReference type="PANTHER" id="PTHR43680:SF2">
    <property type="entry name" value="NITRATE REDUCTASE MOLYBDENUM COFACTOR ASSEMBLY CHAPERONE NARJ"/>
    <property type="match status" value="1"/>
</dbReference>
<dbReference type="RefSeq" id="WP_248553414.1">
    <property type="nucleotide sequence ID" value="NZ_JALPRK010000023.1"/>
</dbReference>